<dbReference type="PANTHER" id="PTHR30404">
    <property type="entry name" value="N-ACETYLMURAMOYL-L-ALANINE AMIDASE"/>
    <property type="match status" value="1"/>
</dbReference>
<feature type="chain" id="PRO_5036826400" description="N-acetylmuramoyl-L-alanine amidase" evidence="4">
    <location>
        <begin position="21"/>
        <end position="285"/>
    </location>
</feature>
<dbReference type="Gene3D" id="3.40.630.40">
    <property type="entry name" value="Zn-dependent exopeptidases"/>
    <property type="match status" value="1"/>
</dbReference>
<keyword evidence="7" id="KW-1185">Reference proteome</keyword>
<evidence type="ECO:0000256" key="4">
    <source>
        <dbReference type="SAM" id="SignalP"/>
    </source>
</evidence>
<dbReference type="SUPFAM" id="SSF53187">
    <property type="entry name" value="Zn-dependent exopeptidases"/>
    <property type="match status" value="1"/>
</dbReference>
<dbReference type="GO" id="GO:0009253">
    <property type="term" value="P:peptidoglycan catabolic process"/>
    <property type="evidence" value="ECO:0007669"/>
    <property type="project" value="InterPro"/>
</dbReference>
<dbReference type="AlphaFoldDB" id="A0A918NCM4"/>
<evidence type="ECO:0000256" key="2">
    <source>
        <dbReference type="ARBA" id="ARBA00011901"/>
    </source>
</evidence>
<dbReference type="RefSeq" id="WP_189580838.1">
    <property type="nucleotide sequence ID" value="NZ_BMYV01000001.1"/>
</dbReference>
<comment type="catalytic activity">
    <reaction evidence="1">
        <text>Hydrolyzes the link between N-acetylmuramoyl residues and L-amino acid residues in certain cell-wall glycopeptides.</text>
        <dbReference type="EC" id="3.5.1.28"/>
    </reaction>
</comment>
<evidence type="ECO:0000256" key="1">
    <source>
        <dbReference type="ARBA" id="ARBA00001561"/>
    </source>
</evidence>
<gene>
    <name evidence="6" type="ORF">GCM10011309_04800</name>
</gene>
<evidence type="ECO:0000313" key="6">
    <source>
        <dbReference type="EMBL" id="GGX58501.1"/>
    </source>
</evidence>
<evidence type="ECO:0000259" key="5">
    <source>
        <dbReference type="SMART" id="SM00646"/>
    </source>
</evidence>
<dbReference type="CDD" id="cd02696">
    <property type="entry name" value="MurNAc-LAA"/>
    <property type="match status" value="1"/>
</dbReference>
<feature type="signal peptide" evidence="4">
    <location>
        <begin position="1"/>
        <end position="20"/>
    </location>
</feature>
<evidence type="ECO:0000313" key="7">
    <source>
        <dbReference type="Proteomes" id="UP000600865"/>
    </source>
</evidence>
<dbReference type="Proteomes" id="UP000600865">
    <property type="component" value="Unassembled WGS sequence"/>
</dbReference>
<dbReference type="Pfam" id="PF01520">
    <property type="entry name" value="Amidase_3"/>
    <property type="match status" value="1"/>
</dbReference>
<protein>
    <recommendedName>
        <fullName evidence="2">N-acetylmuramoyl-L-alanine amidase</fullName>
        <ecNumber evidence="2">3.5.1.28</ecNumber>
    </recommendedName>
</protein>
<organism evidence="6 7">
    <name type="scientific">Litorimonas cladophorae</name>
    <dbReference type="NCBI Taxonomy" id="1220491"/>
    <lineage>
        <taxon>Bacteria</taxon>
        <taxon>Pseudomonadati</taxon>
        <taxon>Pseudomonadota</taxon>
        <taxon>Alphaproteobacteria</taxon>
        <taxon>Maricaulales</taxon>
        <taxon>Robiginitomaculaceae</taxon>
    </lineage>
</organism>
<keyword evidence="4" id="KW-0732">Signal</keyword>
<feature type="domain" description="MurNAc-LAA" evidence="5">
    <location>
        <begin position="130"/>
        <end position="279"/>
    </location>
</feature>
<dbReference type="EC" id="3.5.1.28" evidence="2"/>
<dbReference type="InterPro" id="IPR050695">
    <property type="entry name" value="N-acetylmuramoyl_amidase_3"/>
</dbReference>
<dbReference type="GO" id="GO:0030288">
    <property type="term" value="C:outer membrane-bounded periplasmic space"/>
    <property type="evidence" value="ECO:0007669"/>
    <property type="project" value="TreeGrafter"/>
</dbReference>
<keyword evidence="3" id="KW-0378">Hydrolase</keyword>
<dbReference type="EMBL" id="BMYV01000001">
    <property type="protein sequence ID" value="GGX58501.1"/>
    <property type="molecule type" value="Genomic_DNA"/>
</dbReference>
<dbReference type="PANTHER" id="PTHR30404:SF0">
    <property type="entry name" value="N-ACETYLMURAMOYL-L-ALANINE AMIDASE AMIC"/>
    <property type="match status" value="1"/>
</dbReference>
<sequence>MTRILIILFWLSLFIPAASAAAVPVPQLKPGLELQQTPVRVPGPRYFENAVPFPVLKPKGSAPSPRKPVIVIDPGHGGSDPGAVGIKGTYEKTITTAAANELAARLRKSGRYTVILTRNNDSYVKHDDRLRIAREGQADLFISIHADSAGKNARGAAVYTLADRAKGRSKRIVNNQNWIMDIDLSTQTDPVGDILVDLAQRKTESQSDAFAGILLEELQGKTELIGNSHRRAGYYVLLAPDVPAVLLELGYISHATDEKLLKTKKHRNKLTASVERAIDRYMAGL</sequence>
<dbReference type="GO" id="GO:0008745">
    <property type="term" value="F:N-acetylmuramoyl-L-alanine amidase activity"/>
    <property type="evidence" value="ECO:0007669"/>
    <property type="project" value="UniProtKB-EC"/>
</dbReference>
<comment type="caution">
    <text evidence="6">The sequence shown here is derived from an EMBL/GenBank/DDBJ whole genome shotgun (WGS) entry which is preliminary data.</text>
</comment>
<dbReference type="InterPro" id="IPR002508">
    <property type="entry name" value="MurNAc-LAA_cat"/>
</dbReference>
<evidence type="ECO:0000256" key="3">
    <source>
        <dbReference type="ARBA" id="ARBA00022801"/>
    </source>
</evidence>
<dbReference type="SMART" id="SM00646">
    <property type="entry name" value="Ami_3"/>
    <property type="match status" value="1"/>
</dbReference>
<accession>A0A918NCM4</accession>
<reference evidence="6 7" key="1">
    <citation type="journal article" date="2014" name="Int. J. Syst. Evol. Microbiol.">
        <title>Complete genome sequence of Corynebacterium casei LMG S-19264T (=DSM 44701T), isolated from a smear-ripened cheese.</title>
        <authorList>
            <consortium name="US DOE Joint Genome Institute (JGI-PGF)"/>
            <person name="Walter F."/>
            <person name="Albersmeier A."/>
            <person name="Kalinowski J."/>
            <person name="Ruckert C."/>
        </authorList>
    </citation>
    <scope>NUCLEOTIDE SEQUENCE [LARGE SCALE GENOMIC DNA]</scope>
    <source>
        <strain evidence="6 7">KCTC 23968</strain>
    </source>
</reference>
<proteinExistence type="predicted"/>
<name>A0A918NCM4_9PROT</name>